<sequence length="131" mass="13907">MARTVNPQTALRLATEVAGSQSAMARICAVSQAAVWKWLTKGKRLPAEHVLSVERATGVSRSLLRPDLYPDTLHLSHAPRVVACDTPVSSNAYNFSDSPAGRTAAEATAALADRSPILPHGRSPLDRGQPA</sequence>
<evidence type="ECO:0000313" key="3">
    <source>
        <dbReference type="Proteomes" id="UP000245890"/>
    </source>
</evidence>
<dbReference type="OrthoDB" id="8526323at2"/>
<organism evidence="2 3">
    <name type="scientific">Sphingomonas pokkalii</name>
    <dbReference type="NCBI Taxonomy" id="2175090"/>
    <lineage>
        <taxon>Bacteria</taxon>
        <taxon>Pseudomonadati</taxon>
        <taxon>Pseudomonadota</taxon>
        <taxon>Alphaproteobacteria</taxon>
        <taxon>Sphingomonadales</taxon>
        <taxon>Sphingomonadaceae</taxon>
        <taxon>Sphingomonas</taxon>
    </lineage>
</organism>
<keyword evidence="3" id="KW-1185">Reference proteome</keyword>
<accession>A0A2U0SHX7</accession>
<protein>
    <recommendedName>
        <fullName evidence="4">Cytoplasmic chaperone TorD</fullName>
    </recommendedName>
</protein>
<dbReference type="InterPro" id="IPR010982">
    <property type="entry name" value="Lambda_DNA-bd_dom_sf"/>
</dbReference>
<proteinExistence type="predicted"/>
<evidence type="ECO:0000256" key="1">
    <source>
        <dbReference type="SAM" id="MobiDB-lite"/>
    </source>
</evidence>
<evidence type="ECO:0000313" key="2">
    <source>
        <dbReference type="EMBL" id="PVX30948.1"/>
    </source>
</evidence>
<dbReference type="AlphaFoldDB" id="A0A2U0SHX7"/>
<dbReference type="Proteomes" id="UP000245890">
    <property type="component" value="Unassembled WGS sequence"/>
</dbReference>
<dbReference type="Gene3D" id="1.10.260.40">
    <property type="entry name" value="lambda repressor-like DNA-binding domains"/>
    <property type="match status" value="1"/>
</dbReference>
<comment type="caution">
    <text evidence="2">The sequence shown here is derived from an EMBL/GenBank/DDBJ whole genome shotgun (WGS) entry which is preliminary data.</text>
</comment>
<dbReference type="EMBL" id="QENQ01000001">
    <property type="protein sequence ID" value="PVX30948.1"/>
    <property type="molecule type" value="Genomic_DNA"/>
</dbReference>
<feature type="region of interest" description="Disordered" evidence="1">
    <location>
        <begin position="110"/>
        <end position="131"/>
    </location>
</feature>
<evidence type="ECO:0008006" key="4">
    <source>
        <dbReference type="Google" id="ProtNLM"/>
    </source>
</evidence>
<dbReference type="SUPFAM" id="SSF47413">
    <property type="entry name" value="lambda repressor-like DNA-binding domains"/>
    <property type="match status" value="1"/>
</dbReference>
<gene>
    <name evidence="2" type="ORF">DD559_17765</name>
</gene>
<name>A0A2U0SHX7_9SPHN</name>
<dbReference type="InterPro" id="IPR031856">
    <property type="entry name" value="YdaS_toxin-like"/>
</dbReference>
<reference evidence="2 3" key="1">
    <citation type="submission" date="2018-05" db="EMBL/GenBank/DDBJ databases">
        <title>Description of Sphingomonas pokkalii sp nov, isolated from the rhizosphere of saline tolerant pokkali rice and its draft genome analysis.</title>
        <authorList>
            <person name="Menon R."/>
            <person name="Kumari S."/>
            <person name="Rameshkumar N."/>
        </authorList>
    </citation>
    <scope>NUCLEOTIDE SEQUENCE [LARGE SCALE GENOMIC DNA]</scope>
    <source>
        <strain evidence="2 3">L3B27</strain>
    </source>
</reference>
<dbReference type="Pfam" id="PF15943">
    <property type="entry name" value="YdaS_toxin"/>
    <property type="match status" value="1"/>
</dbReference>
<dbReference type="GO" id="GO:0003677">
    <property type="term" value="F:DNA binding"/>
    <property type="evidence" value="ECO:0007669"/>
    <property type="project" value="InterPro"/>
</dbReference>